<keyword evidence="2" id="KW-1185">Reference proteome</keyword>
<dbReference type="SUPFAM" id="SSF46689">
    <property type="entry name" value="Homeodomain-like"/>
    <property type="match status" value="1"/>
</dbReference>
<accession>H3GLJ5</accession>
<dbReference type="eggNOG" id="ENOG502RH20">
    <property type="taxonomic scope" value="Eukaryota"/>
</dbReference>
<evidence type="ECO:0000313" key="1">
    <source>
        <dbReference type="EnsemblProtists" id="Phyra77263"/>
    </source>
</evidence>
<dbReference type="Proteomes" id="UP000005238">
    <property type="component" value="Unassembled WGS sequence"/>
</dbReference>
<organism evidence="1 2">
    <name type="scientific">Phytophthora ramorum</name>
    <name type="common">Sudden oak death agent</name>
    <dbReference type="NCBI Taxonomy" id="164328"/>
    <lineage>
        <taxon>Eukaryota</taxon>
        <taxon>Sar</taxon>
        <taxon>Stramenopiles</taxon>
        <taxon>Oomycota</taxon>
        <taxon>Peronosporomycetes</taxon>
        <taxon>Peronosporales</taxon>
        <taxon>Peronosporaceae</taxon>
        <taxon>Phytophthora</taxon>
    </lineage>
</organism>
<reference evidence="2" key="1">
    <citation type="journal article" date="2006" name="Science">
        <title>Phytophthora genome sequences uncover evolutionary origins and mechanisms of pathogenesis.</title>
        <authorList>
            <person name="Tyler B.M."/>
            <person name="Tripathy S."/>
            <person name="Zhang X."/>
            <person name="Dehal P."/>
            <person name="Jiang R.H."/>
            <person name="Aerts A."/>
            <person name="Arredondo F.D."/>
            <person name="Baxter L."/>
            <person name="Bensasson D."/>
            <person name="Beynon J.L."/>
            <person name="Chapman J."/>
            <person name="Damasceno C.M."/>
            <person name="Dorrance A.E."/>
            <person name="Dou D."/>
            <person name="Dickerman A.W."/>
            <person name="Dubchak I.L."/>
            <person name="Garbelotto M."/>
            <person name="Gijzen M."/>
            <person name="Gordon S.G."/>
            <person name="Govers F."/>
            <person name="Grunwald N.J."/>
            <person name="Huang W."/>
            <person name="Ivors K.L."/>
            <person name="Jones R.W."/>
            <person name="Kamoun S."/>
            <person name="Krampis K."/>
            <person name="Lamour K.H."/>
            <person name="Lee M.K."/>
            <person name="McDonald W.H."/>
            <person name="Medina M."/>
            <person name="Meijer H.J."/>
            <person name="Nordberg E.K."/>
            <person name="Maclean D.J."/>
            <person name="Ospina-Giraldo M.D."/>
            <person name="Morris P.F."/>
            <person name="Phuntumart V."/>
            <person name="Putnam N.H."/>
            <person name="Rash S."/>
            <person name="Rose J.K."/>
            <person name="Sakihama Y."/>
            <person name="Salamov A.A."/>
            <person name="Savidor A."/>
            <person name="Scheuring C.F."/>
            <person name="Smith B.M."/>
            <person name="Sobral B.W."/>
            <person name="Terry A."/>
            <person name="Torto-Alalibo T.A."/>
            <person name="Win J."/>
            <person name="Xu Z."/>
            <person name="Zhang H."/>
            <person name="Grigoriev I.V."/>
            <person name="Rokhsar D.S."/>
            <person name="Boore J.L."/>
        </authorList>
    </citation>
    <scope>NUCLEOTIDE SEQUENCE [LARGE SCALE GENOMIC DNA]</scope>
    <source>
        <strain evidence="2">Pr102</strain>
    </source>
</reference>
<protein>
    <recommendedName>
        <fullName evidence="3">HTH psq-type domain-containing protein</fullName>
    </recommendedName>
</protein>
<dbReference type="InterPro" id="IPR009057">
    <property type="entry name" value="Homeodomain-like_sf"/>
</dbReference>
<dbReference type="EnsemblProtists" id="Phyra77263">
    <property type="protein sequence ID" value="Phyra77263"/>
    <property type="gene ID" value="Phyra77263"/>
</dbReference>
<dbReference type="InParanoid" id="H3GLJ5"/>
<name>H3GLJ5_PHYRM</name>
<evidence type="ECO:0008006" key="3">
    <source>
        <dbReference type="Google" id="ProtNLM"/>
    </source>
</evidence>
<dbReference type="HOGENOM" id="CLU_1614085_0_0_1"/>
<proteinExistence type="predicted"/>
<dbReference type="AlphaFoldDB" id="H3GLJ5"/>
<reference evidence="1" key="2">
    <citation type="submission" date="2015-06" db="UniProtKB">
        <authorList>
            <consortium name="EnsemblProtists"/>
        </authorList>
    </citation>
    <scope>IDENTIFICATION</scope>
    <source>
        <strain evidence="1">Pr102</strain>
    </source>
</reference>
<sequence>MLQLFYPDNSEVSMTERYQHAIDAVDAGMYIREAAERFGVTRESLRLRIRGVVPISCRRGPQLVYISDEADAGLVEAIEYRAVRALTTSLKPVPDNFPGIKWVQRWTKRHIDTISYRKGQILDAKRAECSNEDTVRFYFNNLTRAIEKLSLADEPSRIGTVTRLA</sequence>
<dbReference type="VEuPathDB" id="FungiDB:KRP23_10651"/>
<dbReference type="VEuPathDB" id="FungiDB:KRP22_10169"/>
<dbReference type="OMA" id="NDMSANI"/>
<dbReference type="EMBL" id="DS566020">
    <property type="status" value="NOT_ANNOTATED_CDS"/>
    <property type="molecule type" value="Genomic_DNA"/>
</dbReference>
<evidence type="ECO:0000313" key="2">
    <source>
        <dbReference type="Proteomes" id="UP000005238"/>
    </source>
</evidence>